<keyword evidence="6 8" id="KW-0961">Cell wall biogenesis/degradation</keyword>
<dbReference type="PATRIC" id="fig|1310114.3.peg.288"/>
<dbReference type="BioCyc" id="MTUB1310114:G13A2-204-MONOMER"/>
<dbReference type="FunFam" id="2.40.440.10:FF:000008">
    <property type="entry name" value="L,D-transpeptidase 1"/>
    <property type="match status" value="1"/>
</dbReference>
<dbReference type="HOGENOM" id="CLU_039404_0_0_11"/>
<keyword evidence="5" id="KW-0012">Acyltransferase</keyword>
<dbReference type="InterPro" id="IPR050979">
    <property type="entry name" value="LD-transpeptidase"/>
</dbReference>
<dbReference type="GO" id="GO:0008360">
    <property type="term" value="P:regulation of cell shape"/>
    <property type="evidence" value="ECO:0007669"/>
    <property type="project" value="UniProtKB-UniRule"/>
</dbReference>
<feature type="active site" description="Proton donor/acceptor" evidence="8">
    <location>
        <position position="307"/>
    </location>
</feature>
<protein>
    <recommendedName>
        <fullName evidence="10">L,D-TPase catalytic domain-containing protein</fullName>
    </recommendedName>
</protein>
<feature type="compositionally biased region" description="Pro residues" evidence="9">
    <location>
        <begin position="80"/>
        <end position="111"/>
    </location>
</feature>
<evidence type="ECO:0000259" key="10">
    <source>
        <dbReference type="PROSITE" id="PS52029"/>
    </source>
</evidence>
<dbReference type="PROSITE" id="PS52029">
    <property type="entry name" value="LD_TPASE"/>
    <property type="match status" value="1"/>
</dbReference>
<dbReference type="Proteomes" id="UP000013548">
    <property type="component" value="Chromosome"/>
</dbReference>
<dbReference type="UniPathway" id="UPA00219"/>
<dbReference type="InterPro" id="IPR005490">
    <property type="entry name" value="LD_TPept_cat_dom"/>
</dbReference>
<feature type="active site" description="Nucleophile" evidence="8">
    <location>
        <position position="325"/>
    </location>
</feature>
<evidence type="ECO:0000256" key="1">
    <source>
        <dbReference type="ARBA" id="ARBA00004752"/>
    </source>
</evidence>
<dbReference type="InterPro" id="IPR038063">
    <property type="entry name" value="Transpep_catalytic_dom"/>
</dbReference>
<comment type="pathway">
    <text evidence="1 8">Cell wall biogenesis; peptidoglycan biosynthesis.</text>
</comment>
<evidence type="ECO:0000256" key="9">
    <source>
        <dbReference type="SAM" id="MobiDB-lite"/>
    </source>
</evidence>
<evidence type="ECO:0000256" key="4">
    <source>
        <dbReference type="ARBA" id="ARBA00022984"/>
    </source>
</evidence>
<dbReference type="GO" id="GO:0005576">
    <property type="term" value="C:extracellular region"/>
    <property type="evidence" value="ECO:0007669"/>
    <property type="project" value="TreeGrafter"/>
</dbReference>
<evidence type="ECO:0000313" key="12">
    <source>
        <dbReference type="Proteomes" id="UP000013548"/>
    </source>
</evidence>
<dbReference type="GO" id="GO:0016746">
    <property type="term" value="F:acyltransferase activity"/>
    <property type="evidence" value="ECO:0007669"/>
    <property type="project" value="UniProtKB-KW"/>
</dbReference>
<accession>R4M943</accession>
<evidence type="ECO:0000256" key="8">
    <source>
        <dbReference type="PROSITE-ProRule" id="PRU01373"/>
    </source>
</evidence>
<proteinExistence type="predicted"/>
<dbReference type="GO" id="GO:0071555">
    <property type="term" value="P:cell wall organization"/>
    <property type="evidence" value="ECO:0007669"/>
    <property type="project" value="UniProtKB-UniRule"/>
</dbReference>
<dbReference type="EMBL" id="CP005386">
    <property type="protein sequence ID" value="AGL25658.1"/>
    <property type="molecule type" value="Genomic_DNA"/>
</dbReference>
<evidence type="ECO:0000313" key="11">
    <source>
        <dbReference type="EMBL" id="AGL25658.1"/>
    </source>
</evidence>
<gene>
    <name evidence="11" type="ORF">J113_01360</name>
</gene>
<sequence>MPHWAEERHRRESNYVALEAGLDEGESIRRSEHSRSGCGADAGCWRCRGGPGRGSRRSRRSRGPGGTAGPVDPPAVDLLAPPPDPLALPPALDPLAPPPPDPLAPPPPDPLAVPVAAGPVAGQDPTSFVGPPPFRPPTFNPVDGAMVGVAKPIVINFAVPIADRAMAESAIHISSIPPVPGKFYWMSPTQVRWRPFEFWPANTAVNIDAAGTKSSFRTGDSLVATADDATHQMTITRNGVVQKTFPMSMGMVSGGHQTSNGTYYVLEKFATVVMDSSTYGVPVNSAQGYKLTVSDAVRIDNSGNFVHSAPWSVADQGKRNVTHGCINLSPANAKWFYDNFGSGDPVVVKNSVGTYNKNDGAQDWQI</sequence>
<keyword evidence="4 8" id="KW-0573">Peptidoglycan synthesis</keyword>
<dbReference type="KEGG" id="mtuc:J113_01360"/>
<dbReference type="Pfam" id="PF17964">
    <property type="entry name" value="Big_10"/>
    <property type="match status" value="1"/>
</dbReference>
<reference evidence="11 12" key="1">
    <citation type="journal article" date="2013" name="Genome Announc.">
        <title>Whole-Genome Sequences of Four Clinical Isolates of Mycobacterium tuberculosis from Tamil Nadu, South India.</title>
        <authorList>
            <person name="Narayanan S."/>
            <person name="Deshpande U."/>
        </authorList>
    </citation>
    <scope>NUCLEOTIDE SEQUENCE [LARGE SCALE GENOMIC DNA]</scope>
    <source>
        <strain evidence="11 12">CAS/NITR204</strain>
    </source>
</reference>
<feature type="region of interest" description="Disordered" evidence="9">
    <location>
        <begin position="21"/>
        <end position="119"/>
    </location>
</feature>
<dbReference type="GO" id="GO:0018104">
    <property type="term" value="P:peptidoglycan-protein cross-linking"/>
    <property type="evidence" value="ECO:0007669"/>
    <property type="project" value="TreeGrafter"/>
</dbReference>
<evidence type="ECO:0000256" key="6">
    <source>
        <dbReference type="ARBA" id="ARBA00023316"/>
    </source>
</evidence>
<dbReference type="Pfam" id="PF03734">
    <property type="entry name" value="YkuD"/>
    <property type="match status" value="1"/>
</dbReference>
<dbReference type="AlphaFoldDB" id="R4M943"/>
<dbReference type="CDD" id="cd13431">
    <property type="entry name" value="LDT_IgD_like_1"/>
    <property type="match status" value="1"/>
</dbReference>
<feature type="domain" description="L,D-TPase catalytic" evidence="10">
    <location>
        <begin position="222"/>
        <end position="349"/>
    </location>
</feature>
<dbReference type="SUPFAM" id="SSF141523">
    <property type="entry name" value="L,D-transpeptidase catalytic domain-like"/>
    <property type="match status" value="1"/>
</dbReference>
<evidence type="ECO:0000256" key="7">
    <source>
        <dbReference type="ARBA" id="ARBA00060592"/>
    </source>
</evidence>
<evidence type="ECO:0000256" key="3">
    <source>
        <dbReference type="ARBA" id="ARBA00022960"/>
    </source>
</evidence>
<dbReference type="PANTHER" id="PTHR30582">
    <property type="entry name" value="L,D-TRANSPEPTIDASE"/>
    <property type="match status" value="1"/>
</dbReference>
<organism evidence="11 12">
    <name type="scientific">Mycobacterium tuberculosis CAS/NITR204</name>
    <dbReference type="NCBI Taxonomy" id="1310114"/>
    <lineage>
        <taxon>Bacteria</taxon>
        <taxon>Bacillati</taxon>
        <taxon>Actinomycetota</taxon>
        <taxon>Actinomycetes</taxon>
        <taxon>Mycobacteriales</taxon>
        <taxon>Mycobacteriaceae</taxon>
        <taxon>Mycobacterium</taxon>
        <taxon>Mycobacterium tuberculosis complex</taxon>
    </lineage>
</organism>
<feature type="compositionally biased region" description="Basic and acidic residues" evidence="9">
    <location>
        <begin position="26"/>
        <end position="35"/>
    </location>
</feature>
<dbReference type="GO" id="GO:0071972">
    <property type="term" value="F:peptidoglycan L,D-transpeptidase activity"/>
    <property type="evidence" value="ECO:0007669"/>
    <property type="project" value="TreeGrafter"/>
</dbReference>
<dbReference type="InterPro" id="IPR041280">
    <property type="entry name" value="Big_10"/>
</dbReference>
<evidence type="ECO:0000256" key="5">
    <source>
        <dbReference type="ARBA" id="ARBA00023315"/>
    </source>
</evidence>
<dbReference type="Gene3D" id="2.40.440.10">
    <property type="entry name" value="L,D-transpeptidase catalytic domain-like"/>
    <property type="match status" value="1"/>
</dbReference>
<name>R4M943_MYCTX</name>
<dbReference type="PANTHER" id="PTHR30582:SF2">
    <property type="entry name" value="L,D-TRANSPEPTIDASE YCIB-RELATED"/>
    <property type="match status" value="1"/>
</dbReference>
<evidence type="ECO:0000256" key="2">
    <source>
        <dbReference type="ARBA" id="ARBA00022679"/>
    </source>
</evidence>
<comment type="pathway">
    <text evidence="7">Glycan biosynthesis.</text>
</comment>
<keyword evidence="2" id="KW-0808">Transferase</keyword>
<dbReference type="Gene3D" id="2.60.40.3710">
    <property type="match status" value="1"/>
</dbReference>
<keyword evidence="3 8" id="KW-0133">Cell shape</keyword>
<dbReference type="CDD" id="cd16913">
    <property type="entry name" value="YkuD_like"/>
    <property type="match status" value="1"/>
</dbReference>